<evidence type="ECO:0008006" key="3">
    <source>
        <dbReference type="Google" id="ProtNLM"/>
    </source>
</evidence>
<name>A0ABU1ERU8_9FLAO</name>
<protein>
    <recommendedName>
        <fullName evidence="3">Carboxypeptidase-like regulatory domain-containing protein</fullName>
    </recommendedName>
</protein>
<organism evidence="1 2">
    <name type="scientific">Christiangramia sediminicola</name>
    <dbReference type="NCBI Taxonomy" id="3073267"/>
    <lineage>
        <taxon>Bacteria</taxon>
        <taxon>Pseudomonadati</taxon>
        <taxon>Bacteroidota</taxon>
        <taxon>Flavobacteriia</taxon>
        <taxon>Flavobacteriales</taxon>
        <taxon>Flavobacteriaceae</taxon>
        <taxon>Christiangramia</taxon>
    </lineage>
</organism>
<keyword evidence="2" id="KW-1185">Reference proteome</keyword>
<dbReference type="Proteomes" id="UP001257234">
    <property type="component" value="Unassembled WGS sequence"/>
</dbReference>
<evidence type="ECO:0000313" key="1">
    <source>
        <dbReference type="EMBL" id="MDR5591110.1"/>
    </source>
</evidence>
<sequence>MRIPFILIIIFSISHPLFSQENTILRGEIRGDSLKDSFIHILNLSQETGTISSFSGEFEIEVKKNDTLAFSSIQHNIVKVKISKRILDAGFLEVEMSENINQLEEVIINNYNLTGSLQQDLSKKKPFNQANVGFPLSYRESLTPIERRLKSARDGLLVTLWNSLSGRIKKLEKARKKEKTSIMLEKEIAIVSSNFFTKDLQIPEDEIFSFVYFCARYSQFRDLIFEGRRLELIEYYQKMAPQFLSQKQKM</sequence>
<dbReference type="RefSeq" id="WP_309561979.1">
    <property type="nucleotide sequence ID" value="NZ_JAVJIU010000004.1"/>
</dbReference>
<accession>A0ABU1ERU8</accession>
<comment type="caution">
    <text evidence="1">The sequence shown here is derived from an EMBL/GenBank/DDBJ whole genome shotgun (WGS) entry which is preliminary data.</text>
</comment>
<dbReference type="EMBL" id="JAVJIU010000004">
    <property type="protein sequence ID" value="MDR5591110.1"/>
    <property type="molecule type" value="Genomic_DNA"/>
</dbReference>
<proteinExistence type="predicted"/>
<evidence type="ECO:0000313" key="2">
    <source>
        <dbReference type="Proteomes" id="UP001257234"/>
    </source>
</evidence>
<gene>
    <name evidence="1" type="ORF">RE431_10720</name>
</gene>
<reference evidence="2" key="1">
    <citation type="submission" date="2023-07" db="EMBL/GenBank/DDBJ databases">
        <title>Christiangramia sp. SM2212., a novel bacterium of the family Flavobacteriaceae isolated from the sea sediment.</title>
        <authorList>
            <person name="Wang J."/>
            <person name="Zhang X."/>
        </authorList>
    </citation>
    <scope>NUCLEOTIDE SEQUENCE [LARGE SCALE GENOMIC DNA]</scope>
    <source>
        <strain evidence="2">SM2212</strain>
    </source>
</reference>